<keyword evidence="4" id="KW-1185">Reference proteome</keyword>
<feature type="signal peptide" evidence="2">
    <location>
        <begin position="1"/>
        <end position="17"/>
    </location>
</feature>
<name>A0A8H4QSX5_9AGAR</name>
<feature type="transmembrane region" description="Helical" evidence="1">
    <location>
        <begin position="96"/>
        <end position="115"/>
    </location>
</feature>
<keyword evidence="1" id="KW-1133">Transmembrane helix</keyword>
<feature type="transmembrane region" description="Helical" evidence="1">
    <location>
        <begin position="304"/>
        <end position="323"/>
    </location>
</feature>
<sequence length="478" mass="54397">MIYFATAVYVLLHSSYAAPPFTPSGNETDFPLVSDIVPFVAGTSDEPCVYPSQRSVWDIVWGCLATLLACAWVSVHPNMPKRGESSIKVTARRLELMIWTIIAPELIITWAMQQWSGARRLAKKYQKYNWTKTHGHFLQMCGFLLVDEDNTEQILTPWNLEWFSTQGMVDVPEIPESEIKDRSKGDIFSKTMVLGQTTWFVVQCIARIMQGLVLTQLELVTLALAALHAFMFFLWLHKPLAARSPITVRLRMIRKIKRAVEDSPETIEHDTTSFWAKLFHYFTAQKDHIFKTSPSDNLRPFKRTYAFIMLPTLVILLPIIRFADIAGQLFRGRTLTSEGDITFFAERPIQFKSVFLTSGTSFSVAVIFGAIHCAGWYFHFHTPTDAWLWRISSAVTTATPLLAAMVFGVPWLMVILSIQSRYTVKILHYVKLAFLFTIPFYIVARLILLGEALAGMRNLPPSALAAVKWSDFFPHISQ</sequence>
<protein>
    <submittedName>
        <fullName evidence="3">Uncharacterized protein</fullName>
    </submittedName>
</protein>
<dbReference type="PANTHER" id="PTHR35043">
    <property type="entry name" value="TRANSCRIPTION FACTOR DOMAIN-CONTAINING PROTEIN"/>
    <property type="match status" value="1"/>
</dbReference>
<accession>A0A8H4QSX5</accession>
<reference evidence="3 4" key="1">
    <citation type="submission" date="2019-12" db="EMBL/GenBank/DDBJ databases">
        <authorList>
            <person name="Floudas D."/>
            <person name="Bentzer J."/>
            <person name="Ahren D."/>
            <person name="Johansson T."/>
            <person name="Persson P."/>
            <person name="Tunlid A."/>
        </authorList>
    </citation>
    <scope>NUCLEOTIDE SEQUENCE [LARGE SCALE GENOMIC DNA]</scope>
    <source>
        <strain evidence="3 4">CBS 102.39</strain>
    </source>
</reference>
<dbReference type="EMBL" id="JAACJL010000031">
    <property type="protein sequence ID" value="KAF4616278.1"/>
    <property type="molecule type" value="Genomic_DNA"/>
</dbReference>
<keyword evidence="1" id="KW-0472">Membrane</keyword>
<feature type="chain" id="PRO_5034776967" evidence="2">
    <location>
        <begin position="18"/>
        <end position="478"/>
    </location>
</feature>
<keyword evidence="1" id="KW-0812">Transmembrane</keyword>
<evidence type="ECO:0000313" key="4">
    <source>
        <dbReference type="Proteomes" id="UP000521872"/>
    </source>
</evidence>
<evidence type="ECO:0000256" key="1">
    <source>
        <dbReference type="SAM" id="Phobius"/>
    </source>
</evidence>
<feature type="transmembrane region" description="Helical" evidence="1">
    <location>
        <begin position="217"/>
        <end position="236"/>
    </location>
</feature>
<proteinExistence type="predicted"/>
<feature type="transmembrane region" description="Helical" evidence="1">
    <location>
        <begin position="354"/>
        <end position="378"/>
    </location>
</feature>
<feature type="transmembrane region" description="Helical" evidence="1">
    <location>
        <begin position="429"/>
        <end position="448"/>
    </location>
</feature>
<feature type="transmembrane region" description="Helical" evidence="1">
    <location>
        <begin position="398"/>
        <end position="417"/>
    </location>
</feature>
<dbReference type="Proteomes" id="UP000521872">
    <property type="component" value="Unassembled WGS sequence"/>
</dbReference>
<comment type="caution">
    <text evidence="3">The sequence shown here is derived from an EMBL/GenBank/DDBJ whole genome shotgun (WGS) entry which is preliminary data.</text>
</comment>
<dbReference type="AlphaFoldDB" id="A0A8H4QSX5"/>
<feature type="transmembrane region" description="Helical" evidence="1">
    <location>
        <begin position="59"/>
        <end position="75"/>
    </location>
</feature>
<keyword evidence="2" id="KW-0732">Signal</keyword>
<dbReference type="PANTHER" id="PTHR35043:SF7">
    <property type="entry name" value="TRANSCRIPTION FACTOR DOMAIN-CONTAINING PROTEIN"/>
    <property type="match status" value="1"/>
</dbReference>
<evidence type="ECO:0000313" key="3">
    <source>
        <dbReference type="EMBL" id="KAF4616278.1"/>
    </source>
</evidence>
<gene>
    <name evidence="3" type="ORF">D9613_008780</name>
</gene>
<evidence type="ECO:0000256" key="2">
    <source>
        <dbReference type="SAM" id="SignalP"/>
    </source>
</evidence>
<organism evidence="3 4">
    <name type="scientific">Agrocybe pediades</name>
    <dbReference type="NCBI Taxonomy" id="84607"/>
    <lineage>
        <taxon>Eukaryota</taxon>
        <taxon>Fungi</taxon>
        <taxon>Dikarya</taxon>
        <taxon>Basidiomycota</taxon>
        <taxon>Agaricomycotina</taxon>
        <taxon>Agaricomycetes</taxon>
        <taxon>Agaricomycetidae</taxon>
        <taxon>Agaricales</taxon>
        <taxon>Agaricineae</taxon>
        <taxon>Strophariaceae</taxon>
        <taxon>Agrocybe</taxon>
    </lineage>
</organism>